<dbReference type="AlphaFoldDB" id="A0A168LG95"/>
<protein>
    <recommendedName>
        <fullName evidence="3">Ribose-5-phosphate isomerase A</fullName>
        <ecNumber evidence="3">5.3.1.6</ecNumber>
    </recommendedName>
    <alternativeName>
        <fullName evidence="3">Phosphoriboisomerase A</fullName>
        <shortName evidence="3">PRI</shortName>
    </alternativeName>
</protein>
<dbReference type="UniPathway" id="UPA00115">
    <property type="reaction ID" value="UER00412"/>
</dbReference>
<keyword evidence="5" id="KW-1185">Reference proteome</keyword>
<comment type="subunit">
    <text evidence="3">Homodimer.</text>
</comment>
<dbReference type="HAMAP" id="MF_00170">
    <property type="entry name" value="Rib_5P_isom_A"/>
    <property type="match status" value="1"/>
</dbReference>
<dbReference type="InterPro" id="IPR004788">
    <property type="entry name" value="Ribose5P_isomerase_type_A"/>
</dbReference>
<name>A0A168LG95_9BACL</name>
<dbReference type="OrthoDB" id="5870696at2"/>
<dbReference type="EC" id="5.3.1.6" evidence="3"/>
<dbReference type="InterPro" id="IPR037171">
    <property type="entry name" value="NagB/RpiA_transferase-like"/>
</dbReference>
<feature type="binding site" evidence="3">
    <location>
        <begin position="25"/>
        <end position="28"/>
    </location>
    <ligand>
        <name>substrate</name>
    </ligand>
</feature>
<dbReference type="Gene3D" id="3.40.50.1360">
    <property type="match status" value="1"/>
</dbReference>
<dbReference type="FunFam" id="3.40.50.1360:FF:000001">
    <property type="entry name" value="Ribose-5-phosphate isomerase A"/>
    <property type="match status" value="1"/>
</dbReference>
<feature type="binding site" evidence="3">
    <location>
        <begin position="80"/>
        <end position="83"/>
    </location>
    <ligand>
        <name>substrate</name>
    </ligand>
</feature>
<evidence type="ECO:0000313" key="4">
    <source>
        <dbReference type="EMBL" id="OAB43349.1"/>
    </source>
</evidence>
<organism evidence="4 5">
    <name type="scientific">Paenibacillus glacialis</name>
    <dbReference type="NCBI Taxonomy" id="494026"/>
    <lineage>
        <taxon>Bacteria</taxon>
        <taxon>Bacillati</taxon>
        <taxon>Bacillota</taxon>
        <taxon>Bacilli</taxon>
        <taxon>Bacillales</taxon>
        <taxon>Paenibacillaceae</taxon>
        <taxon>Paenibacillus</taxon>
    </lineage>
</organism>
<dbReference type="STRING" id="494026.PGLA_08870"/>
<evidence type="ECO:0000256" key="3">
    <source>
        <dbReference type="HAMAP-Rule" id="MF_00170"/>
    </source>
</evidence>
<dbReference type="PANTHER" id="PTHR11934">
    <property type="entry name" value="RIBOSE-5-PHOSPHATE ISOMERASE"/>
    <property type="match status" value="1"/>
</dbReference>
<dbReference type="InterPro" id="IPR020672">
    <property type="entry name" value="Ribose5P_isomerase_typA_subgr"/>
</dbReference>
<dbReference type="GO" id="GO:0005829">
    <property type="term" value="C:cytosol"/>
    <property type="evidence" value="ECO:0007669"/>
    <property type="project" value="TreeGrafter"/>
</dbReference>
<dbReference type="GO" id="GO:0004751">
    <property type="term" value="F:ribose-5-phosphate isomerase activity"/>
    <property type="evidence" value="ECO:0007669"/>
    <property type="project" value="UniProtKB-UniRule"/>
</dbReference>
<sequence>MNMKRIAAEYAVQYIEDGMKVGLGTGSTAYWAIQRIGERVKEGLSIQAVATSKVSERQAIELGIPIIPFRELDSLDVTIDGADEVNSDLDLIKGGGGALLREKIVAHHSKRLIIVADERKLVQTLGQFPLPVEIVPFALEWTLNALQRLDCRTQLRTDEEQLFVTDNGNYIVDCNFGSIELPFKLHNEILGIPGVVDNGLFIGRADLVVIAHYDGIVEVLKRK</sequence>
<feature type="binding site" evidence="3">
    <location>
        <position position="120"/>
    </location>
    <ligand>
        <name>substrate</name>
    </ligand>
</feature>
<proteinExistence type="inferred from homology"/>
<gene>
    <name evidence="3" type="primary">rpiA</name>
    <name evidence="4" type="ORF">PGLA_08870</name>
</gene>
<comment type="function">
    <text evidence="3">Catalyzes the reversible conversion of ribose-5-phosphate to ribulose 5-phosphate.</text>
</comment>
<dbReference type="SUPFAM" id="SSF100950">
    <property type="entry name" value="NagB/RpiA/CoA transferase-like"/>
    <property type="match status" value="1"/>
</dbReference>
<accession>A0A168LG95</accession>
<feature type="binding site" evidence="3">
    <location>
        <begin position="93"/>
        <end position="96"/>
    </location>
    <ligand>
        <name>substrate</name>
    </ligand>
</feature>
<dbReference type="Proteomes" id="UP000076967">
    <property type="component" value="Unassembled WGS sequence"/>
</dbReference>
<comment type="pathway">
    <text evidence="3">Carbohydrate degradation; pentose phosphate pathway; D-ribose 5-phosphate from D-ribulose 5-phosphate (non-oxidative stage): step 1/1.</text>
</comment>
<dbReference type="SUPFAM" id="SSF75445">
    <property type="entry name" value="D-ribose-5-phosphate isomerase (RpiA), lid domain"/>
    <property type="match status" value="1"/>
</dbReference>
<evidence type="ECO:0000313" key="5">
    <source>
        <dbReference type="Proteomes" id="UP000076967"/>
    </source>
</evidence>
<dbReference type="NCBIfam" id="NF001924">
    <property type="entry name" value="PRK00702.1"/>
    <property type="match status" value="1"/>
</dbReference>
<dbReference type="EMBL" id="LVJH01000015">
    <property type="protein sequence ID" value="OAB43349.1"/>
    <property type="molecule type" value="Genomic_DNA"/>
</dbReference>
<dbReference type="NCBIfam" id="TIGR00021">
    <property type="entry name" value="rpiA"/>
    <property type="match status" value="1"/>
</dbReference>
<keyword evidence="2 3" id="KW-0413">Isomerase</keyword>
<comment type="catalytic activity">
    <reaction evidence="1 3">
        <text>aldehydo-D-ribose 5-phosphate = D-ribulose 5-phosphate</text>
        <dbReference type="Rhea" id="RHEA:14657"/>
        <dbReference type="ChEBI" id="CHEBI:58121"/>
        <dbReference type="ChEBI" id="CHEBI:58273"/>
        <dbReference type="EC" id="5.3.1.6"/>
    </reaction>
</comment>
<reference evidence="4 5" key="1">
    <citation type="submission" date="2016-03" db="EMBL/GenBank/DDBJ databases">
        <title>Draft genome sequence of Paenibacillus glacialis DSM 22343.</title>
        <authorList>
            <person name="Shin S.-K."/>
            <person name="Yi H."/>
        </authorList>
    </citation>
    <scope>NUCLEOTIDE SEQUENCE [LARGE SCALE GENOMIC DNA]</scope>
    <source>
        <strain evidence="4 5">DSM 22343</strain>
    </source>
</reference>
<comment type="caution">
    <text evidence="4">The sequence shown here is derived from an EMBL/GenBank/DDBJ whole genome shotgun (WGS) entry which is preliminary data.</text>
</comment>
<dbReference type="Gene3D" id="3.30.70.260">
    <property type="match status" value="1"/>
</dbReference>
<evidence type="ECO:0000256" key="1">
    <source>
        <dbReference type="ARBA" id="ARBA00001713"/>
    </source>
</evidence>
<dbReference type="GO" id="GO:0006014">
    <property type="term" value="P:D-ribose metabolic process"/>
    <property type="evidence" value="ECO:0007669"/>
    <property type="project" value="TreeGrafter"/>
</dbReference>
<comment type="similarity">
    <text evidence="3">Belongs to the ribose 5-phosphate isomerase family.</text>
</comment>
<dbReference type="GO" id="GO:0009052">
    <property type="term" value="P:pentose-phosphate shunt, non-oxidative branch"/>
    <property type="evidence" value="ECO:0007669"/>
    <property type="project" value="UniProtKB-UniRule"/>
</dbReference>
<feature type="active site" description="Proton acceptor" evidence="3">
    <location>
        <position position="102"/>
    </location>
</feature>
<evidence type="ECO:0000256" key="2">
    <source>
        <dbReference type="ARBA" id="ARBA00023235"/>
    </source>
</evidence>
<dbReference type="RefSeq" id="WP_068531712.1">
    <property type="nucleotide sequence ID" value="NZ_LVJH01000015.1"/>
</dbReference>
<dbReference type="Pfam" id="PF06026">
    <property type="entry name" value="Rib_5-P_isom_A"/>
    <property type="match status" value="1"/>
</dbReference>
<dbReference type="PANTHER" id="PTHR11934:SF0">
    <property type="entry name" value="RIBOSE-5-PHOSPHATE ISOMERASE"/>
    <property type="match status" value="1"/>
</dbReference>
<dbReference type="CDD" id="cd01398">
    <property type="entry name" value="RPI_A"/>
    <property type="match status" value="1"/>
</dbReference>